<reference evidence="9 10" key="1">
    <citation type="submission" date="2019-08" db="EMBL/GenBank/DDBJ databases">
        <title>Draft genome sequences of two oriental melons (Cucumis melo L. var makuwa).</title>
        <authorList>
            <person name="Kwon S.-Y."/>
        </authorList>
    </citation>
    <scope>NUCLEOTIDE SEQUENCE [LARGE SCALE GENOMIC DNA]</scope>
    <source>
        <strain evidence="10">cv. SW 3</strain>
        <tissue evidence="9">Leaf</tissue>
    </source>
</reference>
<dbReference type="Gene3D" id="1.10.340.70">
    <property type="match status" value="1"/>
</dbReference>
<evidence type="ECO:0000259" key="8">
    <source>
        <dbReference type="Pfam" id="PF17921"/>
    </source>
</evidence>
<evidence type="ECO:0000259" key="7">
    <source>
        <dbReference type="Pfam" id="PF17917"/>
    </source>
</evidence>
<gene>
    <name evidence="9" type="ORF">E6C27_scaffold638G00420</name>
</gene>
<evidence type="ECO:0000256" key="4">
    <source>
        <dbReference type="ARBA" id="ARBA00022759"/>
    </source>
</evidence>
<dbReference type="InterPro" id="IPR050951">
    <property type="entry name" value="Retrovirus_Pol_polyprotein"/>
</dbReference>
<dbReference type="GO" id="GO:0004519">
    <property type="term" value="F:endonuclease activity"/>
    <property type="evidence" value="ECO:0007669"/>
    <property type="project" value="UniProtKB-KW"/>
</dbReference>
<feature type="domain" description="Integrase zinc-binding" evidence="8">
    <location>
        <begin position="123"/>
        <end position="178"/>
    </location>
</feature>
<dbReference type="CDD" id="cd09274">
    <property type="entry name" value="RNase_HI_RT_Ty3"/>
    <property type="match status" value="1"/>
</dbReference>
<protein>
    <recommendedName>
        <fullName evidence="11">Integrase</fullName>
    </recommendedName>
</protein>
<sequence length="196" mass="22806">MQDGNVIAYASRQLKTHECNHPTHDLKLAAVVLTLKIWRHYLFGEKCHIFTDHKSLKYIFDQKELNLRQRRWLELIKDYDCTIEYHPALLSELRGSKAVVTAEDLGSLLAQFQGRLCVPNVNELKDAILEEAHSSAYTMHPGSTKMYKTLKNTYWWPGMKQEIVEYVDRCLICKQVKPVRQRPGGLLNPLSLPEWK</sequence>
<proteinExistence type="predicted"/>
<dbReference type="Gene3D" id="3.10.20.370">
    <property type="match status" value="1"/>
</dbReference>
<keyword evidence="3" id="KW-0540">Nuclease</keyword>
<organism evidence="9 10">
    <name type="scientific">Cucumis melo var. makuwa</name>
    <name type="common">Oriental melon</name>
    <dbReference type="NCBI Taxonomy" id="1194695"/>
    <lineage>
        <taxon>Eukaryota</taxon>
        <taxon>Viridiplantae</taxon>
        <taxon>Streptophyta</taxon>
        <taxon>Embryophyta</taxon>
        <taxon>Tracheophyta</taxon>
        <taxon>Spermatophyta</taxon>
        <taxon>Magnoliopsida</taxon>
        <taxon>eudicotyledons</taxon>
        <taxon>Gunneridae</taxon>
        <taxon>Pentapetalae</taxon>
        <taxon>rosids</taxon>
        <taxon>fabids</taxon>
        <taxon>Cucurbitales</taxon>
        <taxon>Cucurbitaceae</taxon>
        <taxon>Benincaseae</taxon>
        <taxon>Cucumis</taxon>
    </lineage>
</organism>
<dbReference type="OrthoDB" id="1738613at2759"/>
<evidence type="ECO:0000256" key="6">
    <source>
        <dbReference type="ARBA" id="ARBA00022918"/>
    </source>
</evidence>
<dbReference type="PANTHER" id="PTHR37984">
    <property type="entry name" value="PROTEIN CBG26694"/>
    <property type="match status" value="1"/>
</dbReference>
<dbReference type="EMBL" id="SSTE01001422">
    <property type="protein sequence ID" value="KAA0065538.1"/>
    <property type="molecule type" value="Genomic_DNA"/>
</dbReference>
<keyword evidence="5" id="KW-0378">Hydrolase</keyword>
<evidence type="ECO:0000256" key="2">
    <source>
        <dbReference type="ARBA" id="ARBA00022695"/>
    </source>
</evidence>
<keyword evidence="2" id="KW-0548">Nucleotidyltransferase</keyword>
<dbReference type="InterPro" id="IPR041588">
    <property type="entry name" value="Integrase_H2C2"/>
</dbReference>
<dbReference type="Proteomes" id="UP000321393">
    <property type="component" value="Unassembled WGS sequence"/>
</dbReference>
<evidence type="ECO:0000256" key="1">
    <source>
        <dbReference type="ARBA" id="ARBA00022679"/>
    </source>
</evidence>
<evidence type="ECO:0000313" key="10">
    <source>
        <dbReference type="Proteomes" id="UP000321393"/>
    </source>
</evidence>
<evidence type="ECO:0000313" key="9">
    <source>
        <dbReference type="EMBL" id="KAA0065538.1"/>
    </source>
</evidence>
<accession>A0A5A7VD34</accession>
<feature type="domain" description="Reverse transcriptase RNase H-like" evidence="7">
    <location>
        <begin position="5"/>
        <end position="79"/>
    </location>
</feature>
<dbReference type="AlphaFoldDB" id="A0A5A7VD34"/>
<dbReference type="InterPro" id="IPR041373">
    <property type="entry name" value="RT_RNaseH"/>
</dbReference>
<dbReference type="SUPFAM" id="SSF56672">
    <property type="entry name" value="DNA/RNA polymerases"/>
    <property type="match status" value="1"/>
</dbReference>
<dbReference type="Pfam" id="PF17921">
    <property type="entry name" value="Integrase_H2C2"/>
    <property type="match status" value="1"/>
</dbReference>
<dbReference type="GO" id="GO:0016787">
    <property type="term" value="F:hydrolase activity"/>
    <property type="evidence" value="ECO:0007669"/>
    <property type="project" value="UniProtKB-KW"/>
</dbReference>
<name>A0A5A7VD34_CUCMM</name>
<keyword evidence="6" id="KW-0695">RNA-directed DNA polymerase</keyword>
<dbReference type="InterPro" id="IPR043502">
    <property type="entry name" value="DNA/RNA_pol_sf"/>
</dbReference>
<dbReference type="GO" id="GO:0003964">
    <property type="term" value="F:RNA-directed DNA polymerase activity"/>
    <property type="evidence" value="ECO:0007669"/>
    <property type="project" value="UniProtKB-KW"/>
</dbReference>
<dbReference type="Pfam" id="PF17917">
    <property type="entry name" value="RT_RNaseH"/>
    <property type="match status" value="1"/>
</dbReference>
<dbReference type="PANTHER" id="PTHR37984:SF5">
    <property type="entry name" value="PROTEIN NYNRIN-LIKE"/>
    <property type="match status" value="1"/>
</dbReference>
<evidence type="ECO:0000256" key="3">
    <source>
        <dbReference type="ARBA" id="ARBA00022722"/>
    </source>
</evidence>
<dbReference type="FunFam" id="1.10.340.70:FF:000001">
    <property type="entry name" value="Retrovirus-related Pol polyprotein from transposon gypsy-like Protein"/>
    <property type="match status" value="1"/>
</dbReference>
<keyword evidence="1" id="KW-0808">Transferase</keyword>
<keyword evidence="4" id="KW-0255">Endonuclease</keyword>
<evidence type="ECO:0008006" key="11">
    <source>
        <dbReference type="Google" id="ProtNLM"/>
    </source>
</evidence>
<comment type="caution">
    <text evidence="9">The sequence shown here is derived from an EMBL/GenBank/DDBJ whole genome shotgun (WGS) entry which is preliminary data.</text>
</comment>
<evidence type="ECO:0000256" key="5">
    <source>
        <dbReference type="ARBA" id="ARBA00022801"/>
    </source>
</evidence>